<dbReference type="OrthoDB" id="9803752at2"/>
<protein>
    <submittedName>
        <fullName evidence="2">CotH protein</fullName>
    </submittedName>
</protein>
<keyword evidence="3" id="KW-1185">Reference proteome</keyword>
<dbReference type="Pfam" id="PF08757">
    <property type="entry name" value="CotH"/>
    <property type="match status" value="1"/>
</dbReference>
<accession>A0A2W7NQJ2</accession>
<evidence type="ECO:0000256" key="1">
    <source>
        <dbReference type="SAM" id="SignalP"/>
    </source>
</evidence>
<dbReference type="RefSeq" id="WP_111444070.1">
    <property type="nucleotide sequence ID" value="NZ_QKZK01000002.1"/>
</dbReference>
<name>A0A2W7NQJ2_9BACT</name>
<feature type="chain" id="PRO_5015856860" evidence="1">
    <location>
        <begin position="24"/>
        <end position="502"/>
    </location>
</feature>
<comment type="caution">
    <text evidence="2">The sequence shown here is derived from an EMBL/GenBank/DDBJ whole genome shotgun (WGS) entry which is preliminary data.</text>
</comment>
<dbReference type="Gene3D" id="2.60.40.2340">
    <property type="match status" value="1"/>
</dbReference>
<sequence>MKKLLPLSTFLMLLMLAGCHDDADDVGGSVARITSFAVDGHLFSLEGAAFTCFIPDDIDKTTLVADFEATGQVFVNGVPQLSGVTANDFTPALLYTVVNDDGSRQEYTVRLVTFTRLPRIHIDTDNGLPITSKDVYVTARVAIDPNHDVPSSPATLTGRVRGRGNSTWEMPKKSYKIKFDQSYPILGERPHREWVLLANYADKTLLRNALAFQLSRHMGMSFTPCAHYVELYVNNVHMGNYLLTDQVEVAPYRVDVDELDVSDDGAMEITGGWLLEVNQAVLRKLDEPFFETEYYPIVVKSPEAPTAAQMSYIRQYFWDFEYTLYTDGFKDPVNGFRKFMDDTTMVKWFIINELFKNVDAQRYGSIYFYKARSQKLKMGPVWDFDLSSGNAFHNPDCMLPTGWYVKENKWIVRMMEDEAFRALVKATWQQHRNHIGALLTDIDGLVERLELSLAINEKLWPKYHDPADYVVPNINTYDGQVQWLSDFLSQRMAWMDAQLAGW</sequence>
<dbReference type="PROSITE" id="PS51257">
    <property type="entry name" value="PROKAR_LIPOPROTEIN"/>
    <property type="match status" value="1"/>
</dbReference>
<dbReference type="Proteomes" id="UP000249239">
    <property type="component" value="Unassembled WGS sequence"/>
</dbReference>
<keyword evidence="1" id="KW-0732">Signal</keyword>
<dbReference type="AlphaFoldDB" id="A0A2W7NQJ2"/>
<gene>
    <name evidence="2" type="ORF">LX69_00334</name>
</gene>
<proteinExistence type="predicted"/>
<feature type="signal peptide" evidence="1">
    <location>
        <begin position="1"/>
        <end position="23"/>
    </location>
</feature>
<organism evidence="2 3">
    <name type="scientific">Breznakibacter xylanolyticus</name>
    <dbReference type="NCBI Taxonomy" id="990"/>
    <lineage>
        <taxon>Bacteria</taxon>
        <taxon>Pseudomonadati</taxon>
        <taxon>Bacteroidota</taxon>
        <taxon>Bacteroidia</taxon>
        <taxon>Marinilabiliales</taxon>
        <taxon>Marinilabiliaceae</taxon>
        <taxon>Breznakibacter</taxon>
    </lineage>
</organism>
<evidence type="ECO:0000313" key="3">
    <source>
        <dbReference type="Proteomes" id="UP000249239"/>
    </source>
</evidence>
<dbReference type="InterPro" id="IPR014867">
    <property type="entry name" value="Spore_coat_CotH_CotH2/3/7"/>
</dbReference>
<dbReference type="EMBL" id="QKZK01000002">
    <property type="protein sequence ID" value="PZX20337.1"/>
    <property type="molecule type" value="Genomic_DNA"/>
</dbReference>
<evidence type="ECO:0000313" key="2">
    <source>
        <dbReference type="EMBL" id="PZX20337.1"/>
    </source>
</evidence>
<reference evidence="2 3" key="1">
    <citation type="submission" date="2018-06" db="EMBL/GenBank/DDBJ databases">
        <title>Genomic Encyclopedia of Archaeal and Bacterial Type Strains, Phase II (KMG-II): from individual species to whole genera.</title>
        <authorList>
            <person name="Goeker M."/>
        </authorList>
    </citation>
    <scope>NUCLEOTIDE SEQUENCE [LARGE SCALE GENOMIC DNA]</scope>
    <source>
        <strain evidence="2 3">DSM 6779</strain>
    </source>
</reference>